<accession>A0ABT5MG45</accession>
<feature type="domain" description="N-(5'phosphoribosyl) anthranilate isomerase (PRAI)" evidence="10">
    <location>
        <begin position="14"/>
        <end position="221"/>
    </location>
</feature>
<organism evidence="11 12">
    <name type="scientific">Curvibacter microcysteis</name>
    <dbReference type="NCBI Taxonomy" id="3026419"/>
    <lineage>
        <taxon>Bacteria</taxon>
        <taxon>Pseudomonadati</taxon>
        <taxon>Pseudomonadota</taxon>
        <taxon>Betaproteobacteria</taxon>
        <taxon>Burkholderiales</taxon>
        <taxon>Comamonadaceae</taxon>
        <taxon>Curvibacter</taxon>
    </lineage>
</organism>
<evidence type="ECO:0000256" key="9">
    <source>
        <dbReference type="HAMAP-Rule" id="MF_00135"/>
    </source>
</evidence>
<dbReference type="PANTHER" id="PTHR42894:SF1">
    <property type="entry name" value="N-(5'-PHOSPHORIBOSYL)ANTHRANILATE ISOMERASE"/>
    <property type="match status" value="1"/>
</dbReference>
<evidence type="ECO:0000256" key="8">
    <source>
        <dbReference type="ARBA" id="ARBA00023235"/>
    </source>
</evidence>
<dbReference type="PANTHER" id="PTHR42894">
    <property type="entry name" value="N-(5'-PHOSPHORIBOSYL)ANTHRANILATE ISOMERASE"/>
    <property type="match status" value="1"/>
</dbReference>
<dbReference type="CDD" id="cd00405">
    <property type="entry name" value="PRAI"/>
    <property type="match status" value="1"/>
</dbReference>
<keyword evidence="6 9" id="KW-0822">Tryptophan biosynthesis</keyword>
<comment type="catalytic activity">
    <reaction evidence="1 9">
        <text>N-(5-phospho-beta-D-ribosyl)anthranilate = 1-(2-carboxyphenylamino)-1-deoxy-D-ribulose 5-phosphate</text>
        <dbReference type="Rhea" id="RHEA:21540"/>
        <dbReference type="ChEBI" id="CHEBI:18277"/>
        <dbReference type="ChEBI" id="CHEBI:58613"/>
        <dbReference type="EC" id="5.3.1.24"/>
    </reaction>
</comment>
<dbReference type="Gene3D" id="3.20.20.70">
    <property type="entry name" value="Aldolase class I"/>
    <property type="match status" value="1"/>
</dbReference>
<dbReference type="Pfam" id="PF00697">
    <property type="entry name" value="PRAI"/>
    <property type="match status" value="1"/>
</dbReference>
<evidence type="ECO:0000256" key="6">
    <source>
        <dbReference type="ARBA" id="ARBA00022822"/>
    </source>
</evidence>
<dbReference type="InterPro" id="IPR011060">
    <property type="entry name" value="RibuloseP-bd_barrel"/>
</dbReference>
<dbReference type="InterPro" id="IPR013785">
    <property type="entry name" value="Aldolase_TIM"/>
</dbReference>
<proteinExistence type="inferred from homology"/>
<dbReference type="InterPro" id="IPR001240">
    <property type="entry name" value="PRAI_dom"/>
</dbReference>
<dbReference type="EMBL" id="JAQSIO010000004">
    <property type="protein sequence ID" value="MDD0815543.1"/>
    <property type="molecule type" value="Genomic_DNA"/>
</dbReference>
<keyword evidence="12" id="KW-1185">Reference proteome</keyword>
<dbReference type="RefSeq" id="WP_273927233.1">
    <property type="nucleotide sequence ID" value="NZ_JAQSIO010000004.1"/>
</dbReference>
<name>A0ABT5MG45_9BURK</name>
<evidence type="ECO:0000256" key="1">
    <source>
        <dbReference type="ARBA" id="ARBA00001164"/>
    </source>
</evidence>
<dbReference type="NCBIfam" id="NF002299">
    <property type="entry name" value="PRK01222.1-6"/>
    <property type="match status" value="1"/>
</dbReference>
<evidence type="ECO:0000256" key="2">
    <source>
        <dbReference type="ARBA" id="ARBA00004664"/>
    </source>
</evidence>
<evidence type="ECO:0000313" key="12">
    <source>
        <dbReference type="Proteomes" id="UP001528672"/>
    </source>
</evidence>
<keyword evidence="8 9" id="KW-0413">Isomerase</keyword>
<evidence type="ECO:0000259" key="10">
    <source>
        <dbReference type="Pfam" id="PF00697"/>
    </source>
</evidence>
<protein>
    <recommendedName>
        <fullName evidence="4 9">N-(5'-phosphoribosyl)anthranilate isomerase</fullName>
        <shortName evidence="9">PRAI</shortName>
        <ecNumber evidence="3 9">5.3.1.24</ecNumber>
    </recommendedName>
</protein>
<dbReference type="GO" id="GO:0004640">
    <property type="term" value="F:phosphoribosylanthranilate isomerase activity"/>
    <property type="evidence" value="ECO:0007669"/>
    <property type="project" value="UniProtKB-EC"/>
</dbReference>
<reference evidence="11 12" key="1">
    <citation type="submission" date="2023-02" db="EMBL/GenBank/DDBJ databases">
        <title>Bacterial whole genome sequence for Curvibacter sp. HBC28.</title>
        <authorList>
            <person name="Le V."/>
            <person name="Ko S.-R."/>
            <person name="Ahn C.-Y."/>
            <person name="Oh H.-M."/>
        </authorList>
    </citation>
    <scope>NUCLEOTIDE SEQUENCE [LARGE SCALE GENOMIC DNA]</scope>
    <source>
        <strain evidence="11 12">HBC28</strain>
    </source>
</reference>
<comment type="caution">
    <text evidence="11">The sequence shown here is derived from an EMBL/GenBank/DDBJ whole genome shotgun (WGS) entry which is preliminary data.</text>
</comment>
<comment type="similarity">
    <text evidence="9">Belongs to the TrpF family.</text>
</comment>
<keyword evidence="5 9" id="KW-0028">Amino-acid biosynthesis</keyword>
<dbReference type="SUPFAM" id="SSF51366">
    <property type="entry name" value="Ribulose-phoshate binding barrel"/>
    <property type="match status" value="1"/>
</dbReference>
<comment type="pathway">
    <text evidence="2 9">Amino-acid biosynthesis; L-tryptophan biosynthesis; L-tryptophan from chorismate: step 3/5.</text>
</comment>
<keyword evidence="7 9" id="KW-0057">Aromatic amino acid biosynthesis</keyword>
<dbReference type="InterPro" id="IPR044643">
    <property type="entry name" value="TrpF_fam"/>
</dbReference>
<evidence type="ECO:0000256" key="4">
    <source>
        <dbReference type="ARBA" id="ARBA00022272"/>
    </source>
</evidence>
<dbReference type="HAMAP" id="MF_00135">
    <property type="entry name" value="PRAI"/>
    <property type="match status" value="1"/>
</dbReference>
<gene>
    <name evidence="9" type="primary">trpF</name>
    <name evidence="11" type="ORF">PSQ39_12980</name>
</gene>
<dbReference type="Proteomes" id="UP001528672">
    <property type="component" value="Unassembled WGS sequence"/>
</dbReference>
<dbReference type="EC" id="5.3.1.24" evidence="3 9"/>
<evidence type="ECO:0000256" key="7">
    <source>
        <dbReference type="ARBA" id="ARBA00023141"/>
    </source>
</evidence>
<sequence length="242" mass="25429">MTTLPAPTLPRTRIKICGLTREEDLDAVVASGADAVGFVLYPPSPRYVSPARAAELARRLPAFVSPVLLFVNSPAAEVEAACAQVPGAVIQFHGDESPAQCAQTAALGQRPWLRAARIPLGSDAPAFDLVKYAADYKEARAILLDAHVDGYGGGGKTFNWSLLPPSVNSHLVLSGGLTPANVTDGILQVRPRGWSLAVDVSSGVEVSKGIKSPEKIFQFVAAVRAADEQLAKASSHVQLPTT</sequence>
<evidence type="ECO:0000313" key="11">
    <source>
        <dbReference type="EMBL" id="MDD0815543.1"/>
    </source>
</evidence>
<evidence type="ECO:0000256" key="3">
    <source>
        <dbReference type="ARBA" id="ARBA00012572"/>
    </source>
</evidence>
<evidence type="ECO:0000256" key="5">
    <source>
        <dbReference type="ARBA" id="ARBA00022605"/>
    </source>
</evidence>